<feature type="domain" description="DUF1206" evidence="3">
    <location>
        <begin position="204"/>
        <end position="272"/>
    </location>
</feature>
<evidence type="ECO:0000313" key="5">
    <source>
        <dbReference type="Proteomes" id="UP000031928"/>
    </source>
</evidence>
<feature type="domain" description="DUF1206" evidence="3">
    <location>
        <begin position="36"/>
        <end position="99"/>
    </location>
</feature>
<proteinExistence type="predicted"/>
<feature type="transmembrane region" description="Helical" evidence="2">
    <location>
        <begin position="206"/>
        <end position="226"/>
    </location>
</feature>
<dbReference type="OrthoDB" id="4552598at2"/>
<feature type="transmembrane region" description="Helical" evidence="2">
    <location>
        <begin position="72"/>
        <end position="95"/>
    </location>
</feature>
<evidence type="ECO:0000256" key="1">
    <source>
        <dbReference type="SAM" id="MobiDB-lite"/>
    </source>
</evidence>
<dbReference type="Pfam" id="PF06724">
    <property type="entry name" value="DUF1206"/>
    <property type="match status" value="3"/>
</dbReference>
<dbReference type="STRING" id="1224162.B840_08605"/>
<dbReference type="EMBL" id="CP007790">
    <property type="protein sequence ID" value="AJK69319.1"/>
    <property type="molecule type" value="Genomic_DNA"/>
</dbReference>
<dbReference type="HOGENOM" id="CLU_073530_1_0_11"/>
<feature type="transmembrane region" description="Helical" evidence="2">
    <location>
        <begin position="246"/>
        <end position="268"/>
    </location>
</feature>
<gene>
    <name evidence="4" type="ORF">B840_08605</name>
</gene>
<keyword evidence="2" id="KW-1133">Transmembrane helix</keyword>
<reference evidence="4 5" key="1">
    <citation type="submission" date="2014-05" db="EMBL/GenBank/DDBJ databases">
        <title>Complete genome sequence of Corynebacterium marinum DSM 44953.</title>
        <authorList>
            <person name="Schaffert L."/>
            <person name="Albersmeier A."/>
            <person name="Kalinowski J."/>
            <person name="Ruckert C."/>
        </authorList>
    </citation>
    <scope>NUCLEOTIDE SEQUENCE [LARGE SCALE GENOMIC DNA]</scope>
    <source>
        <strain evidence="4 5">DSM 44953</strain>
    </source>
</reference>
<evidence type="ECO:0000259" key="3">
    <source>
        <dbReference type="Pfam" id="PF06724"/>
    </source>
</evidence>
<keyword evidence="5" id="KW-1185">Reference proteome</keyword>
<keyword evidence="2" id="KW-0472">Membrane</keyword>
<organism evidence="4 5">
    <name type="scientific">Corynebacterium marinum DSM 44953</name>
    <dbReference type="NCBI Taxonomy" id="1224162"/>
    <lineage>
        <taxon>Bacteria</taxon>
        <taxon>Bacillati</taxon>
        <taxon>Actinomycetota</taxon>
        <taxon>Actinomycetes</taxon>
        <taxon>Mycobacteriales</taxon>
        <taxon>Corynebacteriaceae</taxon>
        <taxon>Corynebacterium</taxon>
    </lineage>
</organism>
<dbReference type="AlphaFoldDB" id="A0A0B6TSV5"/>
<name>A0A0B6TSV5_9CORY</name>
<dbReference type="KEGG" id="cmq:B840_08605"/>
<accession>A0A0B6TSV5</accession>
<feature type="transmembrane region" description="Helical" evidence="2">
    <location>
        <begin position="153"/>
        <end position="174"/>
    </location>
</feature>
<keyword evidence="2" id="KW-0812">Transmembrane</keyword>
<protein>
    <recommendedName>
        <fullName evidence="3">DUF1206 domain-containing protein</fullName>
    </recommendedName>
</protein>
<sequence length="275" mass="27626">MGGMDTGSARSATQKAHNTADRAGDHPALTTLARGGFIVLGILHIIIGWIAVQIARGSSSEEASNSGALETIAQAPGGQIALWAAVLALAALALWRLTQLFTGEDAKAKAKGGVMTVVYLSLAVTTATFAAGGTTSDGETATDVTARVLAQPWGAVLVIIGGLVVLGVGLYSVARGVTRSFKKDLEAGAGSGEVGSAIIAAGTVGYIARGIAFAVLGVLIVWAGWANDPEEAGGLDAALRALGEQPAGSVLLLVVGAGVALYGVYSLARARYVKM</sequence>
<dbReference type="Proteomes" id="UP000031928">
    <property type="component" value="Chromosome"/>
</dbReference>
<feature type="compositionally biased region" description="Polar residues" evidence="1">
    <location>
        <begin position="8"/>
        <end position="17"/>
    </location>
</feature>
<feature type="transmembrane region" description="Helical" evidence="2">
    <location>
        <begin position="116"/>
        <end position="133"/>
    </location>
</feature>
<evidence type="ECO:0000313" key="4">
    <source>
        <dbReference type="EMBL" id="AJK69319.1"/>
    </source>
</evidence>
<evidence type="ECO:0000256" key="2">
    <source>
        <dbReference type="SAM" id="Phobius"/>
    </source>
</evidence>
<feature type="transmembrane region" description="Helical" evidence="2">
    <location>
        <begin position="32"/>
        <end position="52"/>
    </location>
</feature>
<feature type="domain" description="DUF1206" evidence="3">
    <location>
        <begin position="115"/>
        <end position="179"/>
    </location>
</feature>
<feature type="region of interest" description="Disordered" evidence="1">
    <location>
        <begin position="1"/>
        <end position="25"/>
    </location>
</feature>
<dbReference type="InterPro" id="IPR009597">
    <property type="entry name" value="DUF1206"/>
</dbReference>